<evidence type="ECO:0000313" key="2">
    <source>
        <dbReference type="Proteomes" id="UP000252189"/>
    </source>
</evidence>
<sequence length="73" mass="8066">MRGVRTHASVFAGVRRSWSRIFAHHPICVRDCEADCGSPAYFCNYACLSVYIDENSLTAGDACEWTPGDSECC</sequence>
<dbReference type="RefSeq" id="WP_114450412.1">
    <property type="nucleotide sequence ID" value="NZ_QPHM01000003.1"/>
</dbReference>
<dbReference type="EMBL" id="QPHM01000003">
    <property type="protein sequence ID" value="RCU44239.1"/>
    <property type="molecule type" value="Genomic_DNA"/>
</dbReference>
<organism evidence="1 2">
    <name type="scientific">Haloplanus salinus</name>
    <dbReference type="NCBI Taxonomy" id="1126245"/>
    <lineage>
        <taxon>Archaea</taxon>
        <taxon>Methanobacteriati</taxon>
        <taxon>Methanobacteriota</taxon>
        <taxon>Stenosarchaea group</taxon>
        <taxon>Halobacteria</taxon>
        <taxon>Halobacteriales</taxon>
        <taxon>Haloferacaceae</taxon>
        <taxon>Haloplanus</taxon>
    </lineage>
</organism>
<keyword evidence="2" id="KW-1185">Reference proteome</keyword>
<evidence type="ECO:0000313" key="1">
    <source>
        <dbReference type="EMBL" id="RCU44239.1"/>
    </source>
</evidence>
<gene>
    <name evidence="1" type="ORF">DU504_15715</name>
</gene>
<dbReference type="Proteomes" id="UP000252189">
    <property type="component" value="Unassembled WGS sequence"/>
</dbReference>
<protein>
    <submittedName>
        <fullName evidence="1">Uncharacterized protein</fullName>
    </submittedName>
</protein>
<accession>A0A368N4Q5</accession>
<reference evidence="1 2" key="1">
    <citation type="submission" date="2018-07" db="EMBL/GenBank/DDBJ databases">
        <title>Genome sequences of Haloplanus salinus JCM 18368T.</title>
        <authorList>
            <person name="Kim Y.B."/>
            <person name="Roh S.W."/>
        </authorList>
    </citation>
    <scope>NUCLEOTIDE SEQUENCE [LARGE SCALE GENOMIC DNA]</scope>
    <source>
        <strain evidence="1 2">JCM 18368</strain>
    </source>
</reference>
<proteinExistence type="predicted"/>
<comment type="caution">
    <text evidence="1">The sequence shown here is derived from an EMBL/GenBank/DDBJ whole genome shotgun (WGS) entry which is preliminary data.</text>
</comment>
<dbReference type="AlphaFoldDB" id="A0A368N4Q5"/>
<name>A0A368N4Q5_9EURY</name>